<dbReference type="PANTHER" id="PTHR47197:SF3">
    <property type="entry name" value="DIHYDRO-HEME D1 DEHYDROGENASE"/>
    <property type="match status" value="1"/>
</dbReference>
<evidence type="ECO:0008006" key="9">
    <source>
        <dbReference type="Google" id="ProtNLM"/>
    </source>
</evidence>
<dbReference type="EMBL" id="BAAARK010000009">
    <property type="protein sequence ID" value="GAA2663670.1"/>
    <property type="molecule type" value="Genomic_DNA"/>
</dbReference>
<evidence type="ECO:0000256" key="4">
    <source>
        <dbReference type="ARBA" id="ARBA00022989"/>
    </source>
</evidence>
<evidence type="ECO:0000313" key="7">
    <source>
        <dbReference type="EMBL" id="GAA2663670.1"/>
    </source>
</evidence>
<proteinExistence type="predicted"/>
<protein>
    <recommendedName>
        <fullName evidence="9">Prepilin-type N-terminal cleavage/methylation domain-containing protein</fullName>
    </recommendedName>
</protein>
<comment type="caution">
    <text evidence="7">The sequence shown here is derived from an EMBL/GenBank/DDBJ whole genome shotgun (WGS) entry which is preliminary data.</text>
</comment>
<comment type="subcellular location">
    <subcellularLocation>
        <location evidence="1">Membrane</location>
        <topology evidence="1">Single-pass membrane protein</topology>
    </subcellularLocation>
</comment>
<dbReference type="InterPro" id="IPR012902">
    <property type="entry name" value="N_methyl_site"/>
</dbReference>
<dbReference type="InterPro" id="IPR011048">
    <property type="entry name" value="Haem_d1_sf"/>
</dbReference>
<gene>
    <name evidence="7" type="ORF">GCM10009864_34910</name>
</gene>
<accession>A0ABN3RZQ7</accession>
<dbReference type="SUPFAM" id="SSF54523">
    <property type="entry name" value="Pili subunits"/>
    <property type="match status" value="1"/>
</dbReference>
<evidence type="ECO:0000256" key="3">
    <source>
        <dbReference type="ARBA" id="ARBA00022692"/>
    </source>
</evidence>
<dbReference type="InterPro" id="IPR015943">
    <property type="entry name" value="WD40/YVTN_repeat-like_dom_sf"/>
</dbReference>
<keyword evidence="5 6" id="KW-0472">Membrane</keyword>
<reference evidence="7 8" key="1">
    <citation type="journal article" date="2019" name="Int. J. Syst. Evol. Microbiol.">
        <title>The Global Catalogue of Microorganisms (GCM) 10K type strain sequencing project: providing services to taxonomists for standard genome sequencing and annotation.</title>
        <authorList>
            <consortium name="The Broad Institute Genomics Platform"/>
            <consortium name="The Broad Institute Genome Sequencing Center for Infectious Disease"/>
            <person name="Wu L."/>
            <person name="Ma J."/>
        </authorList>
    </citation>
    <scope>NUCLEOTIDE SEQUENCE [LARGE SCALE GENOMIC DNA]</scope>
    <source>
        <strain evidence="7 8">JCM 16374</strain>
    </source>
</reference>
<dbReference type="NCBIfam" id="TIGR02532">
    <property type="entry name" value="IV_pilin_GFxxxE"/>
    <property type="match status" value="1"/>
</dbReference>
<evidence type="ECO:0000313" key="8">
    <source>
        <dbReference type="Proteomes" id="UP001500994"/>
    </source>
</evidence>
<dbReference type="PANTHER" id="PTHR47197">
    <property type="entry name" value="PROTEIN NIRF"/>
    <property type="match status" value="1"/>
</dbReference>
<dbReference type="SUPFAM" id="SSF51004">
    <property type="entry name" value="C-terminal (heme d1) domain of cytochrome cd1-nitrite reductase"/>
    <property type="match status" value="1"/>
</dbReference>
<feature type="transmembrane region" description="Helical" evidence="6">
    <location>
        <begin position="20"/>
        <end position="41"/>
    </location>
</feature>
<organism evidence="7 8">
    <name type="scientific">Streptomyces lunalinharesii</name>
    <dbReference type="NCBI Taxonomy" id="333384"/>
    <lineage>
        <taxon>Bacteria</taxon>
        <taxon>Bacillati</taxon>
        <taxon>Actinomycetota</taxon>
        <taxon>Actinomycetes</taxon>
        <taxon>Kitasatosporales</taxon>
        <taxon>Streptomycetaceae</taxon>
        <taxon>Streptomyces</taxon>
    </lineage>
</organism>
<sequence>MTSDHRLFSLRARRQDGFTLIELLVVIVILGILAAIVVFSVRGIGDKGRKNAIAADAATLRTAEESYCARHGHYGTVDDLKDDGLLAGEPVYNAVAVGEENKCGRGEKSSFALHDASTPMERGADTIQVGTNPTDLAVDAKANRVYVVASGSNDVTVIDGKTDEPVGPPVNVSSAVTSPTRIAVNPGTGQVYVGGTGGVAIIDTTHANQVTHVSGYTTTVAGLAVSPENGDVYVGGGSVGSSEVAYIAAGNTSATPIPLPAAGVVSAGSGMDFSFDPVHHAVYLAKANLGTGTSLAASIGLVSISSQDHVATVVAKFPTKSACGTDTGDVLVAQTARGSIAVDPGRNRVYLLAKRCVRDPEKPSGPWKTVATTIVINPSDGSSTPINDLAASSNTAISAAYNSAAGSVYVYLNGGSNCTGSGGRIDRIVGTTVTGQAWVCGSSTARGNSAHQVTVLNNLNRIFVAQQGDAPGGVGIVDGSTLLTQTPLGTPHQFGALAANNTTAKVYAVDTVNGTVAVFRPGSA</sequence>
<dbReference type="InterPro" id="IPR051200">
    <property type="entry name" value="Host-pathogen_enzymatic-act"/>
</dbReference>
<keyword evidence="3 6" id="KW-0812">Transmembrane</keyword>
<evidence type="ECO:0000256" key="2">
    <source>
        <dbReference type="ARBA" id="ARBA00022481"/>
    </source>
</evidence>
<keyword evidence="4 6" id="KW-1133">Transmembrane helix</keyword>
<dbReference type="Pfam" id="PF07963">
    <property type="entry name" value="N_methyl"/>
    <property type="match status" value="1"/>
</dbReference>
<dbReference type="Gene3D" id="2.130.10.10">
    <property type="entry name" value="YVTN repeat-like/Quinoprotein amine dehydrogenase"/>
    <property type="match status" value="1"/>
</dbReference>
<name>A0ABN3RZQ7_9ACTN</name>
<keyword evidence="8" id="KW-1185">Reference proteome</keyword>
<evidence type="ECO:0000256" key="5">
    <source>
        <dbReference type="ARBA" id="ARBA00023136"/>
    </source>
</evidence>
<dbReference type="Proteomes" id="UP001500994">
    <property type="component" value="Unassembled WGS sequence"/>
</dbReference>
<evidence type="ECO:0000256" key="1">
    <source>
        <dbReference type="ARBA" id="ARBA00004167"/>
    </source>
</evidence>
<evidence type="ECO:0000256" key="6">
    <source>
        <dbReference type="SAM" id="Phobius"/>
    </source>
</evidence>
<keyword evidence="2" id="KW-0488">Methylation</keyword>
<dbReference type="PRINTS" id="PR00885">
    <property type="entry name" value="BCTERIALGSPH"/>
</dbReference>
<dbReference type="RefSeq" id="WP_344576575.1">
    <property type="nucleotide sequence ID" value="NZ_BAAARK010000009.1"/>
</dbReference>
<dbReference type="InterPro" id="IPR045584">
    <property type="entry name" value="Pilin-like"/>
</dbReference>
<dbReference type="InterPro" id="IPR002416">
    <property type="entry name" value="T2SS_protein-GspH"/>
</dbReference>